<organism evidence="1 2">
    <name type="scientific">Trema orientale</name>
    <name type="common">Charcoal tree</name>
    <name type="synonym">Celtis orientalis</name>
    <dbReference type="NCBI Taxonomy" id="63057"/>
    <lineage>
        <taxon>Eukaryota</taxon>
        <taxon>Viridiplantae</taxon>
        <taxon>Streptophyta</taxon>
        <taxon>Embryophyta</taxon>
        <taxon>Tracheophyta</taxon>
        <taxon>Spermatophyta</taxon>
        <taxon>Magnoliopsida</taxon>
        <taxon>eudicotyledons</taxon>
        <taxon>Gunneridae</taxon>
        <taxon>Pentapetalae</taxon>
        <taxon>rosids</taxon>
        <taxon>fabids</taxon>
        <taxon>Rosales</taxon>
        <taxon>Cannabaceae</taxon>
        <taxon>Trema</taxon>
    </lineage>
</organism>
<dbReference type="AlphaFoldDB" id="A0A2P5EEV6"/>
<dbReference type="Proteomes" id="UP000237000">
    <property type="component" value="Unassembled WGS sequence"/>
</dbReference>
<gene>
    <name evidence="1" type="ORF">TorRG33x02_201680</name>
</gene>
<comment type="caution">
    <text evidence="1">The sequence shown here is derived from an EMBL/GenBank/DDBJ whole genome shotgun (WGS) entry which is preliminary data.</text>
</comment>
<feature type="non-terminal residue" evidence="1">
    <location>
        <position position="1"/>
    </location>
</feature>
<proteinExistence type="predicted"/>
<name>A0A2P5EEV6_TREOI</name>
<keyword evidence="2" id="KW-1185">Reference proteome</keyword>
<protein>
    <submittedName>
        <fullName evidence="1">Uncharacterized protein</fullName>
    </submittedName>
</protein>
<evidence type="ECO:0000313" key="1">
    <source>
        <dbReference type="EMBL" id="PON84048.1"/>
    </source>
</evidence>
<dbReference type="EMBL" id="JXTC01000169">
    <property type="protein sequence ID" value="PON84048.1"/>
    <property type="molecule type" value="Genomic_DNA"/>
</dbReference>
<evidence type="ECO:0000313" key="2">
    <source>
        <dbReference type="Proteomes" id="UP000237000"/>
    </source>
</evidence>
<accession>A0A2P5EEV6</accession>
<reference evidence="2" key="1">
    <citation type="submission" date="2016-06" db="EMBL/GenBank/DDBJ databases">
        <title>Parallel loss of symbiosis genes in relatives of nitrogen-fixing non-legume Parasponia.</title>
        <authorList>
            <person name="Van Velzen R."/>
            <person name="Holmer R."/>
            <person name="Bu F."/>
            <person name="Rutten L."/>
            <person name="Van Zeijl A."/>
            <person name="Liu W."/>
            <person name="Santuari L."/>
            <person name="Cao Q."/>
            <person name="Sharma T."/>
            <person name="Shen D."/>
            <person name="Roswanjaya Y."/>
            <person name="Wardhani T."/>
            <person name="Kalhor M.S."/>
            <person name="Jansen J."/>
            <person name="Van den Hoogen J."/>
            <person name="Gungor B."/>
            <person name="Hartog M."/>
            <person name="Hontelez J."/>
            <person name="Verver J."/>
            <person name="Yang W.-C."/>
            <person name="Schijlen E."/>
            <person name="Repin R."/>
            <person name="Schilthuizen M."/>
            <person name="Schranz E."/>
            <person name="Heidstra R."/>
            <person name="Miyata K."/>
            <person name="Fedorova E."/>
            <person name="Kohlen W."/>
            <person name="Bisseling T."/>
            <person name="Smit S."/>
            <person name="Geurts R."/>
        </authorList>
    </citation>
    <scope>NUCLEOTIDE SEQUENCE [LARGE SCALE GENOMIC DNA]</scope>
    <source>
        <strain evidence="2">cv. RG33-2</strain>
    </source>
</reference>
<sequence length="52" mass="5474">AATSSCGEVEVTTFHDDFRHSLAKSSSVAGKAEVPSLLALVSDQLLASIKLW</sequence>
<dbReference type="InParanoid" id="A0A2P5EEV6"/>